<evidence type="ECO:0000313" key="3">
    <source>
        <dbReference type="Proteomes" id="UP000015453"/>
    </source>
</evidence>
<proteinExistence type="predicted"/>
<organism evidence="2 3">
    <name type="scientific">Genlisea aurea</name>
    <dbReference type="NCBI Taxonomy" id="192259"/>
    <lineage>
        <taxon>Eukaryota</taxon>
        <taxon>Viridiplantae</taxon>
        <taxon>Streptophyta</taxon>
        <taxon>Embryophyta</taxon>
        <taxon>Tracheophyta</taxon>
        <taxon>Spermatophyta</taxon>
        <taxon>Magnoliopsida</taxon>
        <taxon>eudicotyledons</taxon>
        <taxon>Gunneridae</taxon>
        <taxon>Pentapetalae</taxon>
        <taxon>asterids</taxon>
        <taxon>lamiids</taxon>
        <taxon>Lamiales</taxon>
        <taxon>Lentibulariaceae</taxon>
        <taxon>Genlisea</taxon>
    </lineage>
</organism>
<gene>
    <name evidence="2" type="ORF">M569_05362</name>
</gene>
<evidence type="ECO:0000313" key="2">
    <source>
        <dbReference type="EMBL" id="EPS69407.1"/>
    </source>
</evidence>
<dbReference type="Proteomes" id="UP000015453">
    <property type="component" value="Unassembled WGS sequence"/>
</dbReference>
<dbReference type="EMBL" id="AUSU01002134">
    <property type="protein sequence ID" value="EPS69407.1"/>
    <property type="molecule type" value="Genomic_DNA"/>
</dbReference>
<accession>S8EA99</accession>
<dbReference type="AlphaFoldDB" id="S8EA99"/>
<feature type="region of interest" description="Disordered" evidence="1">
    <location>
        <begin position="1"/>
        <end position="77"/>
    </location>
</feature>
<name>S8EA99_9LAMI</name>
<comment type="caution">
    <text evidence="2">The sequence shown here is derived from an EMBL/GenBank/DDBJ whole genome shotgun (WGS) entry which is preliminary data.</text>
</comment>
<reference evidence="2 3" key="1">
    <citation type="journal article" date="2013" name="BMC Genomics">
        <title>The miniature genome of a carnivorous plant Genlisea aurea contains a low number of genes and short non-coding sequences.</title>
        <authorList>
            <person name="Leushkin E.V."/>
            <person name="Sutormin R.A."/>
            <person name="Nabieva E.R."/>
            <person name="Penin A.A."/>
            <person name="Kondrashov A.S."/>
            <person name="Logacheva M.D."/>
        </authorList>
    </citation>
    <scope>NUCLEOTIDE SEQUENCE [LARGE SCALE GENOMIC DNA]</scope>
</reference>
<sequence length="77" mass="8365">MEAATNEDVVRDKASAGAQDKAEEDEAEDGRGTKRFQRSEGAATEAAEEKRNYEPQVEIEIERADSATAGFPAVEAY</sequence>
<keyword evidence="3" id="KW-1185">Reference proteome</keyword>
<protein>
    <submittedName>
        <fullName evidence="2">Uncharacterized protein</fullName>
    </submittedName>
</protein>
<evidence type="ECO:0000256" key="1">
    <source>
        <dbReference type="SAM" id="MobiDB-lite"/>
    </source>
</evidence>